<dbReference type="InterPro" id="IPR001509">
    <property type="entry name" value="Epimerase_deHydtase"/>
</dbReference>
<dbReference type="EMBL" id="JAAEJV010000009">
    <property type="protein sequence ID" value="MBF5059046.1"/>
    <property type="molecule type" value="Genomic_DNA"/>
</dbReference>
<evidence type="ECO:0000313" key="2">
    <source>
        <dbReference type="EMBL" id="MBF5059046.1"/>
    </source>
</evidence>
<dbReference type="Gene3D" id="3.40.50.720">
    <property type="entry name" value="NAD(P)-binding Rossmann-like Domain"/>
    <property type="match status" value="1"/>
</dbReference>
<dbReference type="RefSeq" id="WP_194847348.1">
    <property type="nucleotide sequence ID" value="NZ_JAAEJV010000009.1"/>
</dbReference>
<proteinExistence type="predicted"/>
<dbReference type="Proteomes" id="UP001194714">
    <property type="component" value="Unassembled WGS sequence"/>
</dbReference>
<evidence type="ECO:0000313" key="3">
    <source>
        <dbReference type="Proteomes" id="UP001194714"/>
    </source>
</evidence>
<dbReference type="CDD" id="cd08946">
    <property type="entry name" value="SDR_e"/>
    <property type="match status" value="1"/>
</dbReference>
<gene>
    <name evidence="2" type="ORF">NEPTK9_000551</name>
</gene>
<feature type="domain" description="NAD-dependent epimerase/dehydratase" evidence="1">
    <location>
        <begin position="3"/>
        <end position="238"/>
    </location>
</feature>
<sequence length="330" mass="36941">MHVFIPGGAGYVGSLLVPTLLNAGYEVTVYDLFLYGEDVFNDIKDHPKLTLVKGDIRDLDHMEEALNGCKAALHLACISNDPSFELDPTLGKSINLDPFEPFVQMAKRKGVERFIYASSSSVYGVKDVPNVTEDMELTPLTDYSKFKAACEEILFKYQDENFTCCVLRPATVCGYAPRQRLDVVVNILTNLAFNTGKIKVMGGEQLRPNIEIRDMVRAYLHVLEMPAEKIQGEIFNVGYHNHSVRELGEIVQKTVGKTKAVDIETVPTDDNRSYHVSSQKIADKLGFTPNYTIEDAVTGLVEAFSEDKLPNSLEDKRYFNIKTMQAVNLK</sequence>
<dbReference type="Pfam" id="PF01370">
    <property type="entry name" value="Epimerase"/>
    <property type="match status" value="1"/>
</dbReference>
<dbReference type="InterPro" id="IPR036291">
    <property type="entry name" value="NAD(P)-bd_dom_sf"/>
</dbReference>
<reference evidence="2 3" key="1">
    <citation type="submission" date="2020-01" db="EMBL/GenBank/DDBJ databases">
        <title>Draft genome sequence of Cand. Neptunochlamydia vexilliferae K9.</title>
        <authorList>
            <person name="Schulz F."/>
            <person name="Koestlbacher S."/>
            <person name="Wascher F."/>
            <person name="Pizzetti I."/>
            <person name="Horn M."/>
        </authorList>
    </citation>
    <scope>NUCLEOTIDE SEQUENCE [LARGE SCALE GENOMIC DNA]</scope>
    <source>
        <strain evidence="2 3">K9</strain>
    </source>
</reference>
<dbReference type="PANTHER" id="PTHR43245:SF23">
    <property type="entry name" value="NAD(P)-BINDING DOMAIN-CONTAINING PROTEIN"/>
    <property type="match status" value="1"/>
</dbReference>
<comment type="caution">
    <text evidence="2">The sequence shown here is derived from an EMBL/GenBank/DDBJ whole genome shotgun (WGS) entry which is preliminary data.</text>
</comment>
<dbReference type="PANTHER" id="PTHR43245">
    <property type="entry name" value="BIFUNCTIONAL POLYMYXIN RESISTANCE PROTEIN ARNA"/>
    <property type="match status" value="1"/>
</dbReference>
<dbReference type="SUPFAM" id="SSF51735">
    <property type="entry name" value="NAD(P)-binding Rossmann-fold domains"/>
    <property type="match status" value="1"/>
</dbReference>
<keyword evidence="3" id="KW-1185">Reference proteome</keyword>
<evidence type="ECO:0000259" key="1">
    <source>
        <dbReference type="Pfam" id="PF01370"/>
    </source>
</evidence>
<name>A0ABS0AZZ7_9BACT</name>
<accession>A0ABS0AZZ7</accession>
<organism evidence="2 3">
    <name type="scientific">Candidatus Neptunichlamydia vexilliferae</name>
    <dbReference type="NCBI Taxonomy" id="1651774"/>
    <lineage>
        <taxon>Bacteria</taxon>
        <taxon>Pseudomonadati</taxon>
        <taxon>Chlamydiota</taxon>
        <taxon>Chlamydiia</taxon>
        <taxon>Parachlamydiales</taxon>
        <taxon>Simkaniaceae</taxon>
        <taxon>Candidatus Neptunichlamydia</taxon>
    </lineage>
</organism>
<dbReference type="InterPro" id="IPR050177">
    <property type="entry name" value="Lipid_A_modif_metabolic_enz"/>
</dbReference>
<protein>
    <recommendedName>
        <fullName evidence="1">NAD-dependent epimerase/dehydratase domain-containing protein</fullName>
    </recommendedName>
</protein>